<organism evidence="2 3">
    <name type="scientific">Caenorhabditis angaria</name>
    <dbReference type="NCBI Taxonomy" id="860376"/>
    <lineage>
        <taxon>Eukaryota</taxon>
        <taxon>Metazoa</taxon>
        <taxon>Ecdysozoa</taxon>
        <taxon>Nematoda</taxon>
        <taxon>Chromadorea</taxon>
        <taxon>Rhabditida</taxon>
        <taxon>Rhabditina</taxon>
        <taxon>Rhabditomorpha</taxon>
        <taxon>Rhabditoidea</taxon>
        <taxon>Rhabditidae</taxon>
        <taxon>Peloderinae</taxon>
        <taxon>Caenorhabditis</taxon>
    </lineage>
</organism>
<accession>A0A9P1N677</accession>
<proteinExistence type="predicted"/>
<dbReference type="EMBL" id="CANHGI010000005">
    <property type="protein sequence ID" value="CAI5451344.1"/>
    <property type="molecule type" value="Genomic_DNA"/>
</dbReference>
<sequence>MGRLRKFLTGFKTLGRKRPRLALDDESESDSNQDREEMRHVELQGDELGRLGGDEVHEPIERERESDEDEDSDQEEDIDFVIDDADLVQQIEENLMAQETDESLHFRVRNCSDDALVVAAASLLDHDSQNGLKRRIIPLHPDVKEEVKTLMNSSLSGFSKHYICSKCGAAKRQNDKCCGFISKFIRAPVNDQLDQLAKMHIEEIRNVREDVRSGQDKNHPLNGKHFKVGMDFEDSEELNLTLLGSVDGIVLKGHTNMKIWVVSSICIDTKCATMQKATNVILHGIVLSPSDPTTTTWNKIIPMVRSDIDHYSAVIEEKKVVFRLRSFVADQPHFRSTFFLVAFCSDVFKPLARLIITILSMITNAMFTNSSVEDEYFGEMCYALQNLIPDRYEEYLTPKMHEIIYHLPFCIKMFGNVSSLSTSTFETVYKFILGDFHTAITNNFCEFAINRFFSLLSLVFNVHLRFLLNCAIRREVTLRYSNPDASKLITDLVACTPSLRPPSMTKCDSLIDLKHLHKSDVFQTEKFVSYHSKIIFPYAVFASRDYTKITTNDIMFVDHDVVKCGRFVCTATVDGVIKVVIEPLEETSGFDFFENAMKNLNLATERDHAERITEHLEGNAGLAEGKWNGDRLFLNVNTVRGIGCHVTFGGRVSIELRKMPTPFRDRPTVKREENDSSSSSSSHSNNPPTKKSRTENFWKSSTPKGPIRRDQVNMKKNESAKDKSKNKLEEEFVENVVEMVDGTKKSLPKTTNGRINLLEMARRVYWDSENDCSYGSDKIATNLKTAKLTSEWNSGEFLEMAQQSGVDDNIRDVYLLHALLCDMHNLSMSKSKEKGNKEETANGNSAPGLQAFRFEYPEEYADEYYTTPCGIQIKFKSAMARFAEEFRSTNFDKVVYNATGTVCDKMIKKDPHCTAYTPRSLNGIAQLVEIQSYQVEILPKIINAGLKLKYADSSEEHAQFTRTQDLVHSKISNYLNKYRSWYKQEHGAERMKKIKEYVEGYVNAEKEGTEEPRPIFRENQGEFYWIGEEEEEENVPP</sequence>
<dbReference type="PANTHER" id="PTHR22921">
    <property type="entry name" value="PROTEIN CBG20088-RELATED"/>
    <property type="match status" value="1"/>
</dbReference>
<feature type="compositionally biased region" description="Acidic residues" evidence="1">
    <location>
        <begin position="66"/>
        <end position="76"/>
    </location>
</feature>
<feature type="compositionally biased region" description="Polar residues" evidence="1">
    <location>
        <begin position="685"/>
        <end position="703"/>
    </location>
</feature>
<dbReference type="PANTHER" id="PTHR22921:SF27">
    <property type="entry name" value="C2H2-TYPE DOMAIN-CONTAINING PROTEIN-RELATED"/>
    <property type="match status" value="1"/>
</dbReference>
<gene>
    <name evidence="2" type="ORF">CAMP_LOCUS13981</name>
</gene>
<evidence type="ECO:0000313" key="3">
    <source>
        <dbReference type="Proteomes" id="UP001152747"/>
    </source>
</evidence>
<protein>
    <submittedName>
        <fullName evidence="2">Uncharacterized protein</fullName>
    </submittedName>
</protein>
<dbReference type="AlphaFoldDB" id="A0A9P1N677"/>
<feature type="region of interest" description="Disordered" evidence="1">
    <location>
        <begin position="662"/>
        <end position="725"/>
    </location>
</feature>
<dbReference type="Proteomes" id="UP001152747">
    <property type="component" value="Unassembled WGS sequence"/>
</dbReference>
<comment type="caution">
    <text evidence="2">The sequence shown here is derived from an EMBL/GenBank/DDBJ whole genome shotgun (WGS) entry which is preliminary data.</text>
</comment>
<evidence type="ECO:0000256" key="1">
    <source>
        <dbReference type="SAM" id="MobiDB-lite"/>
    </source>
</evidence>
<name>A0A9P1N677_9PELO</name>
<feature type="compositionally biased region" description="Basic and acidic residues" evidence="1">
    <location>
        <begin position="662"/>
        <end position="674"/>
    </location>
</feature>
<dbReference type="Pfam" id="PF06869">
    <property type="entry name" value="DUF1258"/>
    <property type="match status" value="1"/>
</dbReference>
<keyword evidence="3" id="KW-1185">Reference proteome</keyword>
<dbReference type="InterPro" id="IPR009667">
    <property type="entry name" value="DUF1258"/>
</dbReference>
<feature type="region of interest" description="Disordered" evidence="1">
    <location>
        <begin position="18"/>
        <end position="76"/>
    </location>
</feature>
<feature type="compositionally biased region" description="Basic and acidic residues" evidence="1">
    <location>
        <begin position="707"/>
        <end position="725"/>
    </location>
</feature>
<dbReference type="OrthoDB" id="5869659at2759"/>
<evidence type="ECO:0000313" key="2">
    <source>
        <dbReference type="EMBL" id="CAI5451344.1"/>
    </source>
</evidence>
<reference evidence="2" key="1">
    <citation type="submission" date="2022-11" db="EMBL/GenBank/DDBJ databases">
        <authorList>
            <person name="Kikuchi T."/>
        </authorList>
    </citation>
    <scope>NUCLEOTIDE SEQUENCE</scope>
    <source>
        <strain evidence="2">PS1010</strain>
    </source>
</reference>
<feature type="compositionally biased region" description="Basic and acidic residues" evidence="1">
    <location>
        <begin position="32"/>
        <end position="65"/>
    </location>
</feature>